<dbReference type="SUPFAM" id="SSF53448">
    <property type="entry name" value="Nucleotide-diphospho-sugar transferases"/>
    <property type="match status" value="1"/>
</dbReference>
<dbReference type="Proteomes" id="UP000184394">
    <property type="component" value="Unassembled WGS sequence"/>
</dbReference>
<dbReference type="GO" id="GO:0016301">
    <property type="term" value="F:kinase activity"/>
    <property type="evidence" value="ECO:0007669"/>
    <property type="project" value="UniProtKB-KW"/>
</dbReference>
<evidence type="ECO:0000313" key="4">
    <source>
        <dbReference type="EMBL" id="SHM13149.1"/>
    </source>
</evidence>
<sequence length="218" mass="24417">MSNVNIATPKNTTVVICCAGMGTRLGIGTTKALVDICGVPLIIRQLQLLQDFDDIRIVVGYQAEKLINVVNEFRKDIVFAFNYQYETTGVADSLRKGLLGAREYTIILDGDTLENPSDFQLFLKTESECVVLSELSSAEPVKAEISDEKVQRLSKTEGSKQWPGMAKVMTEKLKSDSSHVYGVLNEIMPFKSIFVRTREIDTPEDYEQAIEWFENGCM</sequence>
<dbReference type="PANTHER" id="PTHR43584:SF5">
    <property type="entry name" value="PROTEIN LICC"/>
    <property type="match status" value="1"/>
</dbReference>
<keyword evidence="4" id="KW-0418">Kinase</keyword>
<feature type="domain" description="MobA-like NTP transferase" evidence="3">
    <location>
        <begin position="14"/>
        <end position="125"/>
    </location>
</feature>
<name>A0A1M7GB84_RUMFL</name>
<dbReference type="OrthoDB" id="9803871at2"/>
<dbReference type="InterPro" id="IPR025877">
    <property type="entry name" value="MobA-like_NTP_Trfase"/>
</dbReference>
<dbReference type="InterPro" id="IPR050065">
    <property type="entry name" value="GlmU-like"/>
</dbReference>
<evidence type="ECO:0000259" key="3">
    <source>
        <dbReference type="Pfam" id="PF12804"/>
    </source>
</evidence>
<dbReference type="RefSeq" id="WP_072947802.1">
    <property type="nucleotide sequence ID" value="NZ_FRCT01000001.1"/>
</dbReference>
<gene>
    <name evidence="4" type="ORF">SAMN04487860_101162</name>
</gene>
<dbReference type="GO" id="GO:0016779">
    <property type="term" value="F:nucleotidyltransferase activity"/>
    <property type="evidence" value="ECO:0007669"/>
    <property type="project" value="UniProtKB-KW"/>
</dbReference>
<dbReference type="Gene3D" id="3.90.550.10">
    <property type="entry name" value="Spore Coat Polysaccharide Biosynthesis Protein SpsA, Chain A"/>
    <property type="match status" value="1"/>
</dbReference>
<reference evidence="4 5" key="1">
    <citation type="submission" date="2016-11" db="EMBL/GenBank/DDBJ databases">
        <authorList>
            <person name="Jaros S."/>
            <person name="Januszkiewicz K."/>
            <person name="Wedrychowicz H."/>
        </authorList>
    </citation>
    <scope>NUCLEOTIDE SEQUENCE [LARGE SCALE GENOMIC DNA]</scope>
    <source>
        <strain evidence="4 5">Y1</strain>
    </source>
</reference>
<accession>A0A1M7GB84</accession>
<proteinExistence type="predicted"/>
<keyword evidence="1" id="KW-0808">Transferase</keyword>
<dbReference type="AlphaFoldDB" id="A0A1M7GB84"/>
<organism evidence="4 5">
    <name type="scientific">Ruminococcus flavefaciens</name>
    <dbReference type="NCBI Taxonomy" id="1265"/>
    <lineage>
        <taxon>Bacteria</taxon>
        <taxon>Bacillati</taxon>
        <taxon>Bacillota</taxon>
        <taxon>Clostridia</taxon>
        <taxon>Eubacteriales</taxon>
        <taxon>Oscillospiraceae</taxon>
        <taxon>Ruminococcus</taxon>
    </lineage>
</organism>
<dbReference type="Pfam" id="PF12804">
    <property type="entry name" value="NTP_transf_3"/>
    <property type="match status" value="1"/>
</dbReference>
<dbReference type="InterPro" id="IPR029044">
    <property type="entry name" value="Nucleotide-diphossugar_trans"/>
</dbReference>
<evidence type="ECO:0000313" key="5">
    <source>
        <dbReference type="Proteomes" id="UP000184394"/>
    </source>
</evidence>
<dbReference type="PANTHER" id="PTHR43584">
    <property type="entry name" value="NUCLEOTIDYL TRANSFERASE"/>
    <property type="match status" value="1"/>
</dbReference>
<evidence type="ECO:0000256" key="2">
    <source>
        <dbReference type="ARBA" id="ARBA00022695"/>
    </source>
</evidence>
<protein>
    <submittedName>
        <fullName evidence="4">Choline kinase</fullName>
    </submittedName>
</protein>
<evidence type="ECO:0000256" key="1">
    <source>
        <dbReference type="ARBA" id="ARBA00022679"/>
    </source>
</evidence>
<dbReference type="EMBL" id="FRCT01000001">
    <property type="protein sequence ID" value="SHM13149.1"/>
    <property type="molecule type" value="Genomic_DNA"/>
</dbReference>
<keyword evidence="2" id="KW-0548">Nucleotidyltransferase</keyword>